<dbReference type="InterPro" id="IPR041931">
    <property type="entry name" value="DNA_pol3_alpha_thumb_dom"/>
</dbReference>
<dbReference type="EMBL" id="MHQI01000018">
    <property type="protein sequence ID" value="OHA00351.1"/>
    <property type="molecule type" value="Genomic_DNA"/>
</dbReference>
<dbReference type="GO" id="GO:0006260">
    <property type="term" value="P:DNA replication"/>
    <property type="evidence" value="ECO:0007669"/>
    <property type="project" value="UniProtKB-KW"/>
</dbReference>
<protein>
    <recommendedName>
        <fullName evidence="3">DNA polymerase III subunit alpha</fullName>
        <ecNumber evidence="2">2.7.7.7</ecNumber>
    </recommendedName>
</protein>
<dbReference type="Gene3D" id="3.20.20.140">
    <property type="entry name" value="Metal-dependent hydrolases"/>
    <property type="match status" value="1"/>
</dbReference>
<dbReference type="Pfam" id="PF14579">
    <property type="entry name" value="HHH_6"/>
    <property type="match status" value="1"/>
</dbReference>
<feature type="domain" description="Polymerase/histidinol phosphatase N-terminal" evidence="9">
    <location>
        <begin position="5"/>
        <end position="72"/>
    </location>
</feature>
<evidence type="ECO:0000313" key="11">
    <source>
        <dbReference type="Proteomes" id="UP000179023"/>
    </source>
</evidence>
<dbReference type="Pfam" id="PF07733">
    <property type="entry name" value="DNA_pol3_alpha"/>
    <property type="match status" value="1"/>
</dbReference>
<reference evidence="10 11" key="1">
    <citation type="journal article" date="2016" name="Nat. Commun.">
        <title>Thousands of microbial genomes shed light on interconnected biogeochemical processes in an aquifer system.</title>
        <authorList>
            <person name="Anantharaman K."/>
            <person name="Brown C.T."/>
            <person name="Hug L.A."/>
            <person name="Sharon I."/>
            <person name="Castelle C.J."/>
            <person name="Probst A.J."/>
            <person name="Thomas B.C."/>
            <person name="Singh A."/>
            <person name="Wilkins M.J."/>
            <person name="Karaoz U."/>
            <person name="Brodie E.L."/>
            <person name="Williams K.H."/>
            <person name="Hubbard S.S."/>
            <person name="Banfield J.F."/>
        </authorList>
    </citation>
    <scope>NUCLEOTIDE SEQUENCE [LARGE SCALE GENOMIC DNA]</scope>
</reference>
<dbReference type="GO" id="GO:0008408">
    <property type="term" value="F:3'-5' exonuclease activity"/>
    <property type="evidence" value="ECO:0007669"/>
    <property type="project" value="InterPro"/>
</dbReference>
<dbReference type="GO" id="GO:0005737">
    <property type="term" value="C:cytoplasm"/>
    <property type="evidence" value="ECO:0007669"/>
    <property type="project" value="UniProtKB-SubCell"/>
</dbReference>
<keyword evidence="7" id="KW-0239">DNA-directed DNA polymerase</keyword>
<dbReference type="InterPro" id="IPR004013">
    <property type="entry name" value="PHP_dom"/>
</dbReference>
<dbReference type="GO" id="GO:0003887">
    <property type="term" value="F:DNA-directed DNA polymerase activity"/>
    <property type="evidence" value="ECO:0007669"/>
    <property type="project" value="UniProtKB-KW"/>
</dbReference>
<gene>
    <name evidence="10" type="ORF">A3C07_04265</name>
</gene>
<dbReference type="PANTHER" id="PTHR32294">
    <property type="entry name" value="DNA POLYMERASE III SUBUNIT ALPHA"/>
    <property type="match status" value="1"/>
</dbReference>
<dbReference type="CDD" id="cd04485">
    <property type="entry name" value="DnaE_OBF"/>
    <property type="match status" value="1"/>
</dbReference>
<comment type="subcellular location">
    <subcellularLocation>
        <location evidence="1">Cytoplasm</location>
    </subcellularLocation>
</comment>
<dbReference type="SMART" id="SM00481">
    <property type="entry name" value="POLIIIAc"/>
    <property type="match status" value="1"/>
</dbReference>
<dbReference type="SUPFAM" id="SSF89550">
    <property type="entry name" value="PHP domain-like"/>
    <property type="match status" value="1"/>
</dbReference>
<sequence length="1087" mass="121994">MAQFTHLHVHSHYSLLDGLAKIDDLIKRCAELGMDALALTDHGNLYGAIEFYQKAKKAGIKPIIGVEAYIAYERMRDKRPGLDDKRYHLTILAVSEEGYHNLVKLVTASHLEGFYYKPRMDKDLLSRHSKGLVALSGCFAGEISRAIANGNKEKAERVIREYQDIFGKDNFYLELSPHLNYPEQKGINEELKALSRKTGAKVVATNDTHYVHPDDAEAQDILVSVQTGARLEDENRLTMKAANLSLRSQDEMATIFNDCPEAIYHTQEIASRADIRLALGTWTFPYLKIPTGTTYDSEFERLAEEGIARLGMQKTKEVEDRVTYELDVIKKKGFAPYFLVVADLISYARKNGILTNVRGSVAGSLATYLTGITNINPLEYKIPFERFLNLERPSPPDIDMDFADDRRDEVIQYAREKYGEDKVAQIGTFGTMMARAVVRDVTRALGNPYTLGDRIAKLIPFGSQGFPMTIEQAMQLNPELRQIYENEPEVRRVIDPAKKLEGCVRHISVHAAGVVIAPRPLSEYIPLQYDPKGGKIITQYDMYSVESVGLLKFDFLGIRNLAILGDAVKRVKKYRGIDVDLERIPLDDRKTFAMLARGETMGLFQLGGSGMTRFLIELKPSRILDINAMVALYRPGPIESIPEYIRRKHNPKLIQYLDPRLKEILDQSYGVITYQDDVLLIAINLAGYSWTEADKLRKAMGKKIPAEMQDQKEKFIKGCAANGMDSQKADTLWKLIEPFAAYGFNKAHAASYGHVAYQTAYMKANFPGEYMAAVLTADSGDMEKVAEIITECTRMGIPVLPPDVNESYARFTLIKPVRSQMPVASADPTLSDRTSNGLKADGTEKKDTIRFGLESVKNVGANIVQAIITSREDGSRFISIADFAERVQHKDFNKKSFESLVKCGALEGLGERNQLLANLETILEYNRESQRTKAGGQTSLFSMTPDVRVSTLRLKDAEPATKRERLGWEKELLGLYLSEHPIQEYLEKLKANRVLPLKDLATSVRNQIVSIGGMVGMVQKIMTKAGEPMLFVKLEDLTARTEVLVFPKVLAKNPALWQEDKVLLVRGRLSEKDGVPKVLCEEAVEII</sequence>
<evidence type="ECO:0000256" key="5">
    <source>
        <dbReference type="ARBA" id="ARBA00022695"/>
    </source>
</evidence>
<dbReference type="InterPro" id="IPR004365">
    <property type="entry name" value="NA-bd_OB_tRNA"/>
</dbReference>
<dbReference type="InterPro" id="IPR029460">
    <property type="entry name" value="DNAPol_HHH"/>
</dbReference>
<evidence type="ECO:0000313" key="10">
    <source>
        <dbReference type="EMBL" id="OHA00351.1"/>
    </source>
</evidence>
<dbReference type="InterPro" id="IPR040982">
    <property type="entry name" value="DNA_pol3_finger"/>
</dbReference>
<dbReference type="Gene3D" id="1.10.150.870">
    <property type="match status" value="2"/>
</dbReference>
<dbReference type="Pfam" id="PF17657">
    <property type="entry name" value="DNA_pol3_finger"/>
    <property type="match status" value="1"/>
</dbReference>
<dbReference type="AlphaFoldDB" id="A0A1G2KPD2"/>
<evidence type="ECO:0000256" key="3">
    <source>
        <dbReference type="ARBA" id="ARBA00019114"/>
    </source>
</evidence>
<dbReference type="InterPro" id="IPR003141">
    <property type="entry name" value="Pol/His_phosphatase_N"/>
</dbReference>
<accession>A0A1G2KPD2</accession>
<evidence type="ECO:0000256" key="2">
    <source>
        <dbReference type="ARBA" id="ARBA00012417"/>
    </source>
</evidence>
<dbReference type="Gene3D" id="1.10.10.1600">
    <property type="entry name" value="Bacterial DNA polymerase III alpha subunit, thumb domain"/>
    <property type="match status" value="1"/>
</dbReference>
<dbReference type="InterPro" id="IPR016195">
    <property type="entry name" value="Pol/histidinol_Pase-like"/>
</dbReference>
<organism evidence="10 11">
    <name type="scientific">Candidatus Sungbacteria bacterium RIFCSPHIGHO2_02_FULL_47_11</name>
    <dbReference type="NCBI Taxonomy" id="1802270"/>
    <lineage>
        <taxon>Bacteria</taxon>
        <taxon>Candidatus Sungiibacteriota</taxon>
    </lineage>
</organism>
<dbReference type="PANTHER" id="PTHR32294:SF0">
    <property type="entry name" value="DNA POLYMERASE III SUBUNIT ALPHA"/>
    <property type="match status" value="1"/>
</dbReference>
<evidence type="ECO:0000256" key="6">
    <source>
        <dbReference type="ARBA" id="ARBA00022705"/>
    </source>
</evidence>
<dbReference type="NCBIfam" id="NF005298">
    <property type="entry name" value="PRK06826.1"/>
    <property type="match status" value="1"/>
</dbReference>
<dbReference type="InterPro" id="IPR004805">
    <property type="entry name" value="DnaE2/DnaE/PolC"/>
</dbReference>
<evidence type="ECO:0000256" key="1">
    <source>
        <dbReference type="ARBA" id="ARBA00004496"/>
    </source>
</evidence>
<comment type="caution">
    <text evidence="10">The sequence shown here is derived from an EMBL/GenBank/DDBJ whole genome shotgun (WGS) entry which is preliminary data.</text>
</comment>
<dbReference type="InterPro" id="IPR011708">
    <property type="entry name" value="DNA_pol3_alpha_NTPase_dom"/>
</dbReference>
<dbReference type="Proteomes" id="UP000179023">
    <property type="component" value="Unassembled WGS sequence"/>
</dbReference>
<keyword evidence="5" id="KW-0548">Nucleotidyltransferase</keyword>
<dbReference type="GO" id="GO:0003676">
    <property type="term" value="F:nucleic acid binding"/>
    <property type="evidence" value="ECO:0007669"/>
    <property type="project" value="InterPro"/>
</dbReference>
<evidence type="ECO:0000256" key="4">
    <source>
        <dbReference type="ARBA" id="ARBA00022679"/>
    </source>
</evidence>
<evidence type="ECO:0000259" key="9">
    <source>
        <dbReference type="SMART" id="SM00481"/>
    </source>
</evidence>
<evidence type="ECO:0000256" key="8">
    <source>
        <dbReference type="ARBA" id="ARBA00049244"/>
    </source>
</evidence>
<dbReference type="Pfam" id="PF01336">
    <property type="entry name" value="tRNA_anti-codon"/>
    <property type="match status" value="1"/>
</dbReference>
<keyword evidence="6" id="KW-0235">DNA replication</keyword>
<proteinExistence type="predicted"/>
<dbReference type="STRING" id="1802270.A3C07_04265"/>
<keyword evidence="4" id="KW-0808">Transferase</keyword>
<dbReference type="CDD" id="cd12113">
    <property type="entry name" value="PHP_PolIIIA_DnaE3"/>
    <property type="match status" value="1"/>
</dbReference>
<dbReference type="NCBIfam" id="NF004226">
    <property type="entry name" value="PRK05673.1"/>
    <property type="match status" value="1"/>
</dbReference>
<evidence type="ECO:0000256" key="7">
    <source>
        <dbReference type="ARBA" id="ARBA00022932"/>
    </source>
</evidence>
<comment type="catalytic activity">
    <reaction evidence="8">
        <text>DNA(n) + a 2'-deoxyribonucleoside 5'-triphosphate = DNA(n+1) + diphosphate</text>
        <dbReference type="Rhea" id="RHEA:22508"/>
        <dbReference type="Rhea" id="RHEA-COMP:17339"/>
        <dbReference type="Rhea" id="RHEA-COMP:17340"/>
        <dbReference type="ChEBI" id="CHEBI:33019"/>
        <dbReference type="ChEBI" id="CHEBI:61560"/>
        <dbReference type="ChEBI" id="CHEBI:173112"/>
        <dbReference type="EC" id="2.7.7.7"/>
    </reaction>
</comment>
<dbReference type="EC" id="2.7.7.7" evidence="2"/>
<dbReference type="NCBIfam" id="TIGR00594">
    <property type="entry name" value="polc"/>
    <property type="match status" value="1"/>
</dbReference>
<dbReference type="Pfam" id="PF02811">
    <property type="entry name" value="PHP"/>
    <property type="match status" value="1"/>
</dbReference>
<name>A0A1G2KPD2_9BACT</name>